<keyword evidence="5" id="KW-0804">Transcription</keyword>
<keyword evidence="6" id="KW-0539">Nucleus</keyword>
<evidence type="ECO:0000259" key="7">
    <source>
        <dbReference type="Pfam" id="PF00172"/>
    </source>
</evidence>
<name>A0ABR0S861_9HYPO</name>
<gene>
    <name evidence="8" type="ORF">PT974_12101</name>
</gene>
<dbReference type="Proteomes" id="UP001338125">
    <property type="component" value="Unassembled WGS sequence"/>
</dbReference>
<dbReference type="InterPro" id="IPR021858">
    <property type="entry name" value="Fun_TF"/>
</dbReference>
<reference evidence="8 9" key="1">
    <citation type="submission" date="2024-01" db="EMBL/GenBank/DDBJ databases">
        <title>Complete genome of Cladobotryum mycophilum ATHUM6906.</title>
        <authorList>
            <person name="Christinaki A.C."/>
            <person name="Myridakis A.I."/>
            <person name="Kouvelis V.N."/>
        </authorList>
    </citation>
    <scope>NUCLEOTIDE SEQUENCE [LARGE SCALE GENOMIC DNA]</scope>
    <source>
        <strain evidence="8 9">ATHUM6906</strain>
    </source>
</reference>
<keyword evidence="9" id="KW-1185">Reference proteome</keyword>
<keyword evidence="1" id="KW-0479">Metal-binding</keyword>
<evidence type="ECO:0000256" key="2">
    <source>
        <dbReference type="ARBA" id="ARBA00022833"/>
    </source>
</evidence>
<organism evidence="8 9">
    <name type="scientific">Cladobotryum mycophilum</name>
    <dbReference type="NCBI Taxonomy" id="491253"/>
    <lineage>
        <taxon>Eukaryota</taxon>
        <taxon>Fungi</taxon>
        <taxon>Dikarya</taxon>
        <taxon>Ascomycota</taxon>
        <taxon>Pezizomycotina</taxon>
        <taxon>Sordariomycetes</taxon>
        <taxon>Hypocreomycetidae</taxon>
        <taxon>Hypocreales</taxon>
        <taxon>Hypocreaceae</taxon>
        <taxon>Cladobotryum</taxon>
    </lineage>
</organism>
<accession>A0ABR0S861</accession>
<dbReference type="InterPro" id="IPR052360">
    <property type="entry name" value="Transcr_Regulatory_Proteins"/>
</dbReference>
<dbReference type="Pfam" id="PF00172">
    <property type="entry name" value="Zn_clus"/>
    <property type="match status" value="1"/>
</dbReference>
<keyword evidence="2" id="KW-0862">Zinc</keyword>
<comment type="caution">
    <text evidence="8">The sequence shown here is derived from an EMBL/GenBank/DDBJ whole genome shotgun (WGS) entry which is preliminary data.</text>
</comment>
<evidence type="ECO:0000256" key="4">
    <source>
        <dbReference type="ARBA" id="ARBA00023125"/>
    </source>
</evidence>
<sequence>MHYLRRHLKCDETKPSCKKCLKWIGTCGGYEDLNHSGSSTPEPIITTPFSSPLGSPAASGDVDSSGCPSPISNDGCTSYPTSPGLSSAFITSHCEETIEVLQPILGQLEMQMESRSSIPDSRAFEADFWRETVPALVRDNLAVRYANTAVLTLIFANSAVGLEGNHYGKALSHYGQALRLVREASASEDALRSAILCSMFFVIFEIMNQDTKAAEAHLWNGERMLHELQETHPRAGGMSSSLQAELRCALQFLMLQADSPDLNKERAGYLEAFVQMATNIDRITNNPIGETNL</sequence>
<evidence type="ECO:0000256" key="6">
    <source>
        <dbReference type="ARBA" id="ARBA00023242"/>
    </source>
</evidence>
<dbReference type="PANTHER" id="PTHR36206">
    <property type="entry name" value="ASPERCRYPTIN BIOSYNTHESIS CLUSTER-SPECIFIC TRANSCRIPTION REGULATOR ATNN-RELATED"/>
    <property type="match status" value="1"/>
</dbReference>
<evidence type="ECO:0000313" key="8">
    <source>
        <dbReference type="EMBL" id="KAK5987965.1"/>
    </source>
</evidence>
<keyword evidence="3" id="KW-0805">Transcription regulation</keyword>
<evidence type="ECO:0000313" key="9">
    <source>
        <dbReference type="Proteomes" id="UP001338125"/>
    </source>
</evidence>
<protein>
    <recommendedName>
        <fullName evidence="7">Zn(2)-C6 fungal-type domain-containing protein</fullName>
    </recommendedName>
</protein>
<dbReference type="PANTHER" id="PTHR36206:SF4">
    <property type="entry name" value="HYPOTHETICAL CONSERVED PROTEIN (EUROFUNG)-RELATED"/>
    <property type="match status" value="1"/>
</dbReference>
<dbReference type="InterPro" id="IPR001138">
    <property type="entry name" value="Zn2Cys6_DnaBD"/>
</dbReference>
<evidence type="ECO:0000256" key="1">
    <source>
        <dbReference type="ARBA" id="ARBA00022723"/>
    </source>
</evidence>
<dbReference type="EMBL" id="JAVFKD010000016">
    <property type="protein sequence ID" value="KAK5987965.1"/>
    <property type="molecule type" value="Genomic_DNA"/>
</dbReference>
<evidence type="ECO:0000256" key="5">
    <source>
        <dbReference type="ARBA" id="ARBA00023163"/>
    </source>
</evidence>
<proteinExistence type="predicted"/>
<dbReference type="CDD" id="cd00067">
    <property type="entry name" value="GAL4"/>
    <property type="match status" value="1"/>
</dbReference>
<feature type="domain" description="Zn(2)-C6 fungal-type" evidence="7">
    <location>
        <begin position="5"/>
        <end position="31"/>
    </location>
</feature>
<keyword evidence="4" id="KW-0238">DNA-binding</keyword>
<dbReference type="Pfam" id="PF11951">
    <property type="entry name" value="Fungal_trans_2"/>
    <property type="match status" value="1"/>
</dbReference>
<evidence type="ECO:0000256" key="3">
    <source>
        <dbReference type="ARBA" id="ARBA00023015"/>
    </source>
</evidence>